<gene>
    <name evidence="1" type="ORF">ATJ93_1985</name>
</gene>
<protein>
    <submittedName>
        <fullName evidence="1">Uncharacterized protein</fullName>
    </submittedName>
</protein>
<reference evidence="1 2" key="1">
    <citation type="submission" date="2018-09" db="EMBL/GenBank/DDBJ databases">
        <title>Genomic Encyclopedia of Archaeal and Bacterial Type Strains, Phase II (KMG-II): from individual species to whole genera.</title>
        <authorList>
            <person name="Goeker M."/>
        </authorList>
    </citation>
    <scope>NUCLEOTIDE SEQUENCE [LARGE SCALE GENOMIC DNA]</scope>
    <source>
        <strain evidence="1 2">DSM 13151</strain>
    </source>
</reference>
<dbReference type="RefSeq" id="WP_120244437.1">
    <property type="nucleotide sequence ID" value="NZ_RAPO01000002.1"/>
</dbReference>
<sequence length="215" mass="23393">MVRTLTRRQAIVGVAGSAVGAGRASAADGEPLPESTRASVVDADRETDYPRCVYALEDGTWTVAMPVNVHARVPDDVGRDALAAVADAFTGASALRWTSALPDSRVAAWDRDADELVAPDLSVRRPRLGDEWAHVHVWAVDETRAAIHAHRDVFDLAASHFHRGAQYGAAARDALAQLRENGWRNRDTYSIEYGVAEDRLERWGETGDSRATLPP</sequence>
<evidence type="ECO:0000313" key="2">
    <source>
        <dbReference type="Proteomes" id="UP000283805"/>
    </source>
</evidence>
<dbReference type="AlphaFoldDB" id="A0A419WI21"/>
<comment type="caution">
    <text evidence="1">The sequence shown here is derived from an EMBL/GenBank/DDBJ whole genome shotgun (WGS) entry which is preliminary data.</text>
</comment>
<dbReference type="InterPro" id="IPR006311">
    <property type="entry name" value="TAT_signal"/>
</dbReference>
<accession>A0A419WI21</accession>
<keyword evidence="2" id="KW-1185">Reference proteome</keyword>
<name>A0A419WI21_9EURY</name>
<proteinExistence type="predicted"/>
<dbReference type="Proteomes" id="UP000283805">
    <property type="component" value="Unassembled WGS sequence"/>
</dbReference>
<evidence type="ECO:0000313" key="1">
    <source>
        <dbReference type="EMBL" id="RKD95134.1"/>
    </source>
</evidence>
<dbReference type="OrthoDB" id="174616at2157"/>
<dbReference type="EMBL" id="RAPO01000002">
    <property type="protein sequence ID" value="RKD95134.1"/>
    <property type="molecule type" value="Genomic_DNA"/>
</dbReference>
<dbReference type="PROSITE" id="PS51318">
    <property type="entry name" value="TAT"/>
    <property type="match status" value="1"/>
</dbReference>
<organism evidence="1 2">
    <name type="scientific">Halopiger aswanensis</name>
    <dbReference type="NCBI Taxonomy" id="148449"/>
    <lineage>
        <taxon>Archaea</taxon>
        <taxon>Methanobacteriati</taxon>
        <taxon>Methanobacteriota</taxon>
        <taxon>Stenosarchaea group</taxon>
        <taxon>Halobacteria</taxon>
        <taxon>Halobacteriales</taxon>
        <taxon>Natrialbaceae</taxon>
        <taxon>Halopiger</taxon>
    </lineage>
</organism>